<sequence>IIITKVIKLKIKELTKKKNSDTPIQDASTTSKNFATTIPS</sequence>
<keyword evidence="3" id="KW-1185">Reference proteome</keyword>
<organism evidence="2 3">
    <name type="scientific">Gigaspora margarita</name>
    <dbReference type="NCBI Taxonomy" id="4874"/>
    <lineage>
        <taxon>Eukaryota</taxon>
        <taxon>Fungi</taxon>
        <taxon>Fungi incertae sedis</taxon>
        <taxon>Mucoromycota</taxon>
        <taxon>Glomeromycotina</taxon>
        <taxon>Glomeromycetes</taxon>
        <taxon>Diversisporales</taxon>
        <taxon>Gigasporaceae</taxon>
        <taxon>Gigaspora</taxon>
    </lineage>
</organism>
<reference evidence="2 3" key="1">
    <citation type="submission" date="2021-06" db="EMBL/GenBank/DDBJ databases">
        <authorList>
            <person name="Kallberg Y."/>
            <person name="Tangrot J."/>
            <person name="Rosling A."/>
        </authorList>
    </citation>
    <scope>NUCLEOTIDE SEQUENCE [LARGE SCALE GENOMIC DNA]</scope>
    <source>
        <strain evidence="2 3">120-4 pot B 10/14</strain>
    </source>
</reference>
<feature type="non-terminal residue" evidence="2">
    <location>
        <position position="40"/>
    </location>
</feature>
<dbReference type="Proteomes" id="UP000789901">
    <property type="component" value="Unassembled WGS sequence"/>
</dbReference>
<evidence type="ECO:0000256" key="1">
    <source>
        <dbReference type="SAM" id="MobiDB-lite"/>
    </source>
</evidence>
<name>A0ABN7XGA0_GIGMA</name>
<protein>
    <submittedName>
        <fullName evidence="2">11765_t:CDS:1</fullName>
    </submittedName>
</protein>
<dbReference type="EMBL" id="CAJVQB010136310">
    <property type="protein sequence ID" value="CAG8854333.1"/>
    <property type="molecule type" value="Genomic_DNA"/>
</dbReference>
<feature type="region of interest" description="Disordered" evidence="1">
    <location>
        <begin position="18"/>
        <end position="40"/>
    </location>
</feature>
<feature type="non-terminal residue" evidence="2">
    <location>
        <position position="1"/>
    </location>
</feature>
<evidence type="ECO:0000313" key="2">
    <source>
        <dbReference type="EMBL" id="CAG8854333.1"/>
    </source>
</evidence>
<evidence type="ECO:0000313" key="3">
    <source>
        <dbReference type="Proteomes" id="UP000789901"/>
    </source>
</evidence>
<comment type="caution">
    <text evidence="2">The sequence shown here is derived from an EMBL/GenBank/DDBJ whole genome shotgun (WGS) entry which is preliminary data.</text>
</comment>
<gene>
    <name evidence="2" type="ORF">GMARGA_LOCUS43154</name>
</gene>
<accession>A0ABN7XGA0</accession>
<feature type="compositionally biased region" description="Polar residues" evidence="1">
    <location>
        <begin position="21"/>
        <end position="40"/>
    </location>
</feature>
<proteinExistence type="predicted"/>